<protein>
    <submittedName>
        <fullName evidence="1">Uncharacterized protein</fullName>
    </submittedName>
</protein>
<evidence type="ECO:0000313" key="1">
    <source>
        <dbReference type="EMBL" id="OZG57654.1"/>
    </source>
</evidence>
<sequence>MYMGVTHCILQNFEIDVCNGVKSLQNSKIARPLPLGFGYSIGWTGIRRECKASTMSW</sequence>
<reference evidence="1 2" key="1">
    <citation type="journal article" date="2017" name="BMC Genomics">
        <title>Comparative genomic and phylogenomic analyses of the Bifidobacteriaceae family.</title>
        <authorList>
            <person name="Lugli G.A."/>
            <person name="Milani C."/>
            <person name="Turroni F."/>
            <person name="Duranti S."/>
            <person name="Mancabelli L."/>
            <person name="Mangifesta M."/>
            <person name="Ferrario C."/>
            <person name="Modesto M."/>
            <person name="Mattarelli P."/>
            <person name="Jiri K."/>
            <person name="van Sinderen D."/>
            <person name="Ventura M."/>
        </authorList>
    </citation>
    <scope>NUCLEOTIDE SEQUENCE [LARGE SCALE GENOMIC DNA]</scope>
    <source>
        <strain evidence="1 2">DSM 100201</strain>
    </source>
</reference>
<name>A0A261FET7_9BIFI</name>
<keyword evidence="2" id="KW-1185">Reference proteome</keyword>
<gene>
    <name evidence="1" type="ORF">BTIS_1307</name>
</gene>
<dbReference type="EMBL" id="MWWV01000007">
    <property type="protein sequence ID" value="OZG57654.1"/>
    <property type="molecule type" value="Genomic_DNA"/>
</dbReference>
<proteinExistence type="predicted"/>
<organism evidence="1 2">
    <name type="scientific">Bifidobacterium tissieri</name>
    <dbReference type="NCBI Taxonomy" id="1630162"/>
    <lineage>
        <taxon>Bacteria</taxon>
        <taxon>Bacillati</taxon>
        <taxon>Actinomycetota</taxon>
        <taxon>Actinomycetes</taxon>
        <taxon>Bifidobacteriales</taxon>
        <taxon>Bifidobacteriaceae</taxon>
        <taxon>Bifidobacterium</taxon>
    </lineage>
</organism>
<comment type="caution">
    <text evidence="1">The sequence shown here is derived from an EMBL/GenBank/DDBJ whole genome shotgun (WGS) entry which is preliminary data.</text>
</comment>
<dbReference type="AlphaFoldDB" id="A0A261FET7"/>
<dbReference type="Proteomes" id="UP000216444">
    <property type="component" value="Unassembled WGS sequence"/>
</dbReference>
<evidence type="ECO:0000313" key="2">
    <source>
        <dbReference type="Proteomes" id="UP000216444"/>
    </source>
</evidence>
<accession>A0A261FET7</accession>